<dbReference type="EMBL" id="LXYT01000002">
    <property type="protein sequence ID" value="OLY43229.1"/>
    <property type="molecule type" value="Genomic_DNA"/>
</dbReference>
<organism evidence="1 2">
    <name type="scientific">Bartonella apis</name>
    <dbReference type="NCBI Taxonomy" id="1686310"/>
    <lineage>
        <taxon>Bacteria</taxon>
        <taxon>Pseudomonadati</taxon>
        <taxon>Pseudomonadota</taxon>
        <taxon>Alphaproteobacteria</taxon>
        <taxon>Hyphomicrobiales</taxon>
        <taxon>Bartonellaceae</taxon>
        <taxon>Bartonella</taxon>
    </lineage>
</organism>
<proteinExistence type="predicted"/>
<gene>
    <name evidence="1" type="ORF">PEB0149_006530</name>
</gene>
<name>A0A1R0F8H2_9HYPH</name>
<accession>A0A1R0F8H2</accession>
<dbReference type="AlphaFoldDB" id="A0A1R0F8H2"/>
<sequence length="86" mass="10142">MTGRVSQFYFQDIAALPVFFLQNKLSGRRFRRTSYSDDNNEVPSELAWSWTFIFSNLPIFNIKAMDKCRTCQCILKTPDVYSRCKK</sequence>
<evidence type="ECO:0000313" key="2">
    <source>
        <dbReference type="Proteomes" id="UP000187344"/>
    </source>
</evidence>
<keyword evidence="2" id="KW-1185">Reference proteome</keyword>
<evidence type="ECO:0000313" key="1">
    <source>
        <dbReference type="EMBL" id="OLY43229.1"/>
    </source>
</evidence>
<comment type="caution">
    <text evidence="1">The sequence shown here is derived from an EMBL/GenBank/DDBJ whole genome shotgun (WGS) entry which is preliminary data.</text>
</comment>
<protein>
    <submittedName>
        <fullName evidence="1">Uncharacterized protein</fullName>
    </submittedName>
</protein>
<dbReference type="Proteomes" id="UP000187344">
    <property type="component" value="Unassembled WGS sequence"/>
</dbReference>
<reference evidence="1 2" key="1">
    <citation type="submission" date="2016-12" db="EMBL/GenBank/DDBJ databases">
        <title>Comparative genomics of Bartonella apis.</title>
        <authorList>
            <person name="Engel P."/>
        </authorList>
    </citation>
    <scope>NUCLEOTIDE SEQUENCE [LARGE SCALE GENOMIC DNA]</scope>
    <source>
        <strain evidence="1 2">PEB0149</strain>
    </source>
</reference>